<dbReference type="SUPFAM" id="SSF51182">
    <property type="entry name" value="RmlC-like cupins"/>
    <property type="match status" value="1"/>
</dbReference>
<feature type="chain" id="PRO_5043777411" description="Cupin type-1 domain-containing protein" evidence="2">
    <location>
        <begin position="30"/>
        <end position="545"/>
    </location>
</feature>
<keyword evidence="2" id="KW-0732">Signal</keyword>
<keyword evidence="5" id="KW-1185">Reference proteome</keyword>
<evidence type="ECO:0000256" key="2">
    <source>
        <dbReference type="SAM" id="SignalP"/>
    </source>
</evidence>
<sequence>MGFSKGRVCYSVVVLVVALLVVSVSLSEGKEYPELRQCKHQCRHQVQFDEAQKLGCERSCEDYVKVKESIQKEREVSNPRQDKYRKCRERCQEDEEGRKAQQVCEGECERVWGGKEDERAEIDEFERGERGEESGNPYVFQEEHFSTHLRTQEGRVRVLPKFTKMSKLFEGIENYRVLLFEANPQTFVVPNHWDADTVFFVAQGRGTVSLVFTDRRESFNIEQGHVMVIPAGVTAYLINSDDKDKLVLAKLISPVSNPGKFQPFFASGGRNPESIFNAFSSEVLEAVFKTSSERVQRIFSQQREGVIIRASKEQIRALTHDKSSHWPFGGKSSKDFSPVNLLRQRPKESNEFGKLFEIDISENKVLQDLGISVSFANITQDSMHTPFYNSRATKIAVVLNGRGNFEMACSHVSKSGHHERHHDRRHDSGRSRQGEETETPIHYEKISSELRPGTVFIVPPGHPFVTIASQNDNLEVVCFEINAENNHKFPLAGQKNILKNIEREAKELAFATSADEVDNVFENQEEEFFFRGPRQQRRQRGFSVV</sequence>
<name>A0AAW1NCN6_SAPOF</name>
<protein>
    <recommendedName>
        <fullName evidence="3">Cupin type-1 domain-containing protein</fullName>
    </recommendedName>
</protein>
<evidence type="ECO:0000313" key="5">
    <source>
        <dbReference type="Proteomes" id="UP001443914"/>
    </source>
</evidence>
<evidence type="ECO:0000313" key="4">
    <source>
        <dbReference type="EMBL" id="KAK9756206.1"/>
    </source>
</evidence>
<dbReference type="SMART" id="SM00835">
    <property type="entry name" value="Cupin_1"/>
    <property type="match status" value="2"/>
</dbReference>
<dbReference type="AlphaFoldDB" id="A0AAW1NCN6"/>
<dbReference type="PANTHER" id="PTHR31189">
    <property type="entry name" value="OS03G0336100 PROTEIN-RELATED"/>
    <property type="match status" value="1"/>
</dbReference>
<dbReference type="Proteomes" id="UP001443914">
    <property type="component" value="Unassembled WGS sequence"/>
</dbReference>
<comment type="caution">
    <text evidence="4">The sequence shown here is derived from an EMBL/GenBank/DDBJ whole genome shotgun (WGS) entry which is preliminary data.</text>
</comment>
<dbReference type="InterPro" id="IPR050253">
    <property type="entry name" value="Seed_Storage-Functional"/>
</dbReference>
<dbReference type="CDD" id="cd02244">
    <property type="entry name" value="cupin_7S_vicilin-like_N"/>
    <property type="match status" value="1"/>
</dbReference>
<dbReference type="CDD" id="cd02245">
    <property type="entry name" value="cupin_7S_vicilin-like_C"/>
    <property type="match status" value="1"/>
</dbReference>
<feature type="compositionally biased region" description="Basic and acidic residues" evidence="1">
    <location>
        <begin position="425"/>
        <end position="439"/>
    </location>
</feature>
<dbReference type="InterPro" id="IPR006045">
    <property type="entry name" value="Cupin_1"/>
</dbReference>
<evidence type="ECO:0000256" key="1">
    <source>
        <dbReference type="SAM" id="MobiDB-lite"/>
    </source>
</evidence>
<dbReference type="InterPro" id="IPR014710">
    <property type="entry name" value="RmlC-like_jellyroll"/>
</dbReference>
<accession>A0AAW1NCN6</accession>
<dbReference type="EMBL" id="JBDFQZ010000001">
    <property type="protein sequence ID" value="KAK9756206.1"/>
    <property type="molecule type" value="Genomic_DNA"/>
</dbReference>
<proteinExistence type="predicted"/>
<dbReference type="PANTHER" id="PTHR31189:SF13">
    <property type="entry name" value="CUPINCIN"/>
    <property type="match status" value="1"/>
</dbReference>
<dbReference type="Pfam" id="PF00190">
    <property type="entry name" value="Cupin_1"/>
    <property type="match status" value="2"/>
</dbReference>
<feature type="signal peptide" evidence="2">
    <location>
        <begin position="1"/>
        <end position="29"/>
    </location>
</feature>
<organism evidence="4 5">
    <name type="scientific">Saponaria officinalis</name>
    <name type="common">Common soapwort</name>
    <name type="synonym">Lychnis saponaria</name>
    <dbReference type="NCBI Taxonomy" id="3572"/>
    <lineage>
        <taxon>Eukaryota</taxon>
        <taxon>Viridiplantae</taxon>
        <taxon>Streptophyta</taxon>
        <taxon>Embryophyta</taxon>
        <taxon>Tracheophyta</taxon>
        <taxon>Spermatophyta</taxon>
        <taxon>Magnoliopsida</taxon>
        <taxon>eudicotyledons</taxon>
        <taxon>Gunneridae</taxon>
        <taxon>Pentapetalae</taxon>
        <taxon>Caryophyllales</taxon>
        <taxon>Caryophyllaceae</taxon>
        <taxon>Caryophylleae</taxon>
        <taxon>Saponaria</taxon>
    </lineage>
</organism>
<gene>
    <name evidence="4" type="ORF">RND81_01G080700</name>
</gene>
<feature type="domain" description="Cupin type-1" evidence="3">
    <location>
        <begin position="137"/>
        <end position="296"/>
    </location>
</feature>
<dbReference type="Gene3D" id="2.60.120.10">
    <property type="entry name" value="Jelly Rolls"/>
    <property type="match status" value="2"/>
</dbReference>
<feature type="domain" description="Cupin type-1" evidence="3">
    <location>
        <begin position="339"/>
        <end position="518"/>
    </location>
</feature>
<reference evidence="4" key="1">
    <citation type="submission" date="2024-03" db="EMBL/GenBank/DDBJ databases">
        <title>WGS assembly of Saponaria officinalis var. Norfolk2.</title>
        <authorList>
            <person name="Jenkins J."/>
            <person name="Shu S."/>
            <person name="Grimwood J."/>
            <person name="Barry K."/>
            <person name="Goodstein D."/>
            <person name="Schmutz J."/>
            <person name="Leebens-Mack J."/>
            <person name="Osbourn A."/>
        </authorList>
    </citation>
    <scope>NUCLEOTIDE SEQUENCE [LARGE SCALE GENOMIC DNA]</scope>
    <source>
        <strain evidence="4">JIC</strain>
    </source>
</reference>
<feature type="compositionally biased region" description="Basic residues" evidence="1">
    <location>
        <begin position="414"/>
        <end position="424"/>
    </location>
</feature>
<evidence type="ECO:0000259" key="3">
    <source>
        <dbReference type="SMART" id="SM00835"/>
    </source>
</evidence>
<dbReference type="InterPro" id="IPR011051">
    <property type="entry name" value="RmlC_Cupin_sf"/>
</dbReference>
<feature type="region of interest" description="Disordered" evidence="1">
    <location>
        <begin position="411"/>
        <end position="439"/>
    </location>
</feature>